<evidence type="ECO:0000313" key="4">
    <source>
        <dbReference type="Proteomes" id="UP001317629"/>
    </source>
</evidence>
<feature type="region of interest" description="Disordered" evidence="1">
    <location>
        <begin position="23"/>
        <end position="43"/>
    </location>
</feature>
<gene>
    <name evidence="3" type="ORF">SS37A_33670</name>
</gene>
<evidence type="ECO:0000256" key="2">
    <source>
        <dbReference type="SAM" id="SignalP"/>
    </source>
</evidence>
<feature type="signal peptide" evidence="2">
    <location>
        <begin position="1"/>
        <end position="17"/>
    </location>
</feature>
<reference evidence="3 4" key="1">
    <citation type="journal article" date="2023" name="Int. J. Syst. Evol. Microbiol.">
        <title>Methylocystis iwaonis sp. nov., a type II methane-oxidizing bacterium from surface soil of a rice paddy field in Japan, and emended description of the genus Methylocystis (ex Whittenbury et al. 1970) Bowman et al. 1993.</title>
        <authorList>
            <person name="Kaise H."/>
            <person name="Sawadogo J.B."/>
            <person name="Alam M.S."/>
            <person name="Ueno C."/>
            <person name="Dianou D."/>
            <person name="Shinjo R."/>
            <person name="Asakawa S."/>
        </authorList>
    </citation>
    <scope>NUCLEOTIDE SEQUENCE [LARGE SCALE GENOMIC DNA]</scope>
    <source>
        <strain evidence="3 4">SS37A-Re</strain>
    </source>
</reference>
<dbReference type="Proteomes" id="UP001317629">
    <property type="component" value="Chromosome"/>
</dbReference>
<sequence>MRLSAFLAASLTATALASCNAPRQSQPAVEPPQQSAAPLSFQMPEGSGCSGAVSRYKAVIENDLSMGHVNQSVYGQIQGEISEAAAACSSGQDTKAISLVRASKARHGYPGG</sequence>
<accession>A0ABM8ECX2</accession>
<keyword evidence="4" id="KW-1185">Reference proteome</keyword>
<dbReference type="EMBL" id="AP027142">
    <property type="protein sequence ID" value="BDV35838.1"/>
    <property type="molecule type" value="Genomic_DNA"/>
</dbReference>
<evidence type="ECO:0000256" key="1">
    <source>
        <dbReference type="SAM" id="MobiDB-lite"/>
    </source>
</evidence>
<feature type="compositionally biased region" description="Polar residues" evidence="1">
    <location>
        <begin position="23"/>
        <end position="37"/>
    </location>
</feature>
<protein>
    <recommendedName>
        <fullName evidence="5">Lipoprotein</fullName>
    </recommendedName>
</protein>
<dbReference type="RefSeq" id="WP_281929338.1">
    <property type="nucleotide sequence ID" value="NZ_AP027142.1"/>
</dbReference>
<evidence type="ECO:0008006" key="5">
    <source>
        <dbReference type="Google" id="ProtNLM"/>
    </source>
</evidence>
<organism evidence="3 4">
    <name type="scientific">Methylocystis iwaonis</name>
    <dbReference type="NCBI Taxonomy" id="2885079"/>
    <lineage>
        <taxon>Bacteria</taxon>
        <taxon>Pseudomonadati</taxon>
        <taxon>Pseudomonadota</taxon>
        <taxon>Alphaproteobacteria</taxon>
        <taxon>Hyphomicrobiales</taxon>
        <taxon>Methylocystaceae</taxon>
        <taxon>Methylocystis</taxon>
    </lineage>
</organism>
<name>A0ABM8ECX2_9HYPH</name>
<proteinExistence type="predicted"/>
<keyword evidence="2" id="KW-0732">Signal</keyword>
<feature type="chain" id="PRO_5045200168" description="Lipoprotein" evidence="2">
    <location>
        <begin position="18"/>
        <end position="112"/>
    </location>
</feature>
<evidence type="ECO:0000313" key="3">
    <source>
        <dbReference type="EMBL" id="BDV35838.1"/>
    </source>
</evidence>
<dbReference type="PROSITE" id="PS51257">
    <property type="entry name" value="PROKAR_LIPOPROTEIN"/>
    <property type="match status" value="1"/>
</dbReference>